<evidence type="ECO:0000256" key="2">
    <source>
        <dbReference type="ARBA" id="ARBA00022729"/>
    </source>
</evidence>
<dbReference type="Gene3D" id="3.40.710.10">
    <property type="entry name" value="DD-peptidase/beta-lactamase superfamily"/>
    <property type="match status" value="1"/>
</dbReference>
<evidence type="ECO:0000256" key="1">
    <source>
        <dbReference type="ARBA" id="ARBA00007164"/>
    </source>
</evidence>
<keyword evidence="5" id="KW-0573">Peptidoglycan synthesis</keyword>
<evidence type="ECO:0000256" key="4">
    <source>
        <dbReference type="ARBA" id="ARBA00022960"/>
    </source>
</evidence>
<proteinExistence type="inferred from homology"/>
<keyword evidence="2 8" id="KW-0732">Signal</keyword>
<evidence type="ECO:0000313" key="12">
    <source>
        <dbReference type="Proteomes" id="UP001500795"/>
    </source>
</evidence>
<evidence type="ECO:0000256" key="8">
    <source>
        <dbReference type="SAM" id="SignalP"/>
    </source>
</evidence>
<keyword evidence="3" id="KW-0378">Hydrolase</keyword>
<dbReference type="InterPro" id="IPR001967">
    <property type="entry name" value="Peptidase_S11_N"/>
</dbReference>
<evidence type="ECO:0000313" key="11">
    <source>
        <dbReference type="EMBL" id="GAA3542218.1"/>
    </source>
</evidence>
<keyword evidence="6" id="KW-0961">Cell wall biogenesis/degradation</keyword>
<keyword evidence="11" id="KW-0645">Protease</keyword>
<name>A0ABP6VXP0_9GAMM</name>
<gene>
    <name evidence="11" type="ORF">GCM10022394_22740</name>
</gene>
<dbReference type="PANTHER" id="PTHR21581">
    <property type="entry name" value="D-ALANYL-D-ALANINE CARBOXYPEPTIDASE"/>
    <property type="match status" value="1"/>
</dbReference>
<dbReference type="Proteomes" id="UP001500795">
    <property type="component" value="Unassembled WGS sequence"/>
</dbReference>
<feature type="chain" id="PRO_5046184685" evidence="8">
    <location>
        <begin position="30"/>
        <end position="412"/>
    </location>
</feature>
<dbReference type="InterPro" id="IPR007730">
    <property type="entry name" value="SPOR-like_dom"/>
</dbReference>
<dbReference type="GO" id="GO:0004180">
    <property type="term" value="F:carboxypeptidase activity"/>
    <property type="evidence" value="ECO:0007669"/>
    <property type="project" value="UniProtKB-KW"/>
</dbReference>
<keyword evidence="4" id="KW-0133">Cell shape</keyword>
<accession>A0ABP6VXP0</accession>
<feature type="domain" description="SPOR" evidence="10">
    <location>
        <begin position="336"/>
        <end position="408"/>
    </location>
</feature>
<feature type="signal peptide" evidence="8">
    <location>
        <begin position="1"/>
        <end position="29"/>
    </location>
</feature>
<dbReference type="SUPFAM" id="SSF56601">
    <property type="entry name" value="beta-lactamase/transpeptidase-like"/>
    <property type="match status" value="1"/>
</dbReference>
<dbReference type="PANTHER" id="PTHR21581:SF6">
    <property type="entry name" value="TRAFFICKING PROTEIN PARTICLE COMPLEX SUBUNIT 12"/>
    <property type="match status" value="1"/>
</dbReference>
<protein>
    <submittedName>
        <fullName evidence="11">D-alanyl-D-alanine carboxypeptidase family protein</fullName>
    </submittedName>
</protein>
<comment type="caution">
    <text evidence="11">The sequence shown here is derived from an EMBL/GenBank/DDBJ whole genome shotgun (WGS) entry which is preliminary data.</text>
</comment>
<organism evidence="11 12">
    <name type="scientific">Zobellella aerophila</name>
    <dbReference type="NCBI Taxonomy" id="870480"/>
    <lineage>
        <taxon>Bacteria</taxon>
        <taxon>Pseudomonadati</taxon>
        <taxon>Pseudomonadota</taxon>
        <taxon>Gammaproteobacteria</taxon>
        <taxon>Aeromonadales</taxon>
        <taxon>Aeromonadaceae</taxon>
        <taxon>Zobellella</taxon>
    </lineage>
</organism>
<dbReference type="PRINTS" id="PR00725">
    <property type="entry name" value="DADACBPTASE1"/>
</dbReference>
<evidence type="ECO:0000256" key="7">
    <source>
        <dbReference type="RuleBase" id="RU004016"/>
    </source>
</evidence>
<evidence type="ECO:0000256" key="3">
    <source>
        <dbReference type="ARBA" id="ARBA00022801"/>
    </source>
</evidence>
<dbReference type="InterPro" id="IPR012338">
    <property type="entry name" value="Beta-lactam/transpept-like"/>
</dbReference>
<feature type="domain" description="Peptidase S11 D-alanyl-D-alanine carboxypeptidase A N-terminal" evidence="9">
    <location>
        <begin position="34"/>
        <end position="251"/>
    </location>
</feature>
<dbReference type="EMBL" id="BAABCX010000002">
    <property type="protein sequence ID" value="GAA3542218.1"/>
    <property type="molecule type" value="Genomic_DNA"/>
</dbReference>
<dbReference type="InterPro" id="IPR018044">
    <property type="entry name" value="Peptidase_S11"/>
</dbReference>
<comment type="similarity">
    <text evidence="1 7">Belongs to the peptidase S11 family.</text>
</comment>
<reference evidence="12" key="1">
    <citation type="journal article" date="2019" name="Int. J. Syst. Evol. Microbiol.">
        <title>The Global Catalogue of Microorganisms (GCM) 10K type strain sequencing project: providing services to taxonomists for standard genome sequencing and annotation.</title>
        <authorList>
            <consortium name="The Broad Institute Genomics Platform"/>
            <consortium name="The Broad Institute Genome Sequencing Center for Infectious Disease"/>
            <person name="Wu L."/>
            <person name="Ma J."/>
        </authorList>
    </citation>
    <scope>NUCLEOTIDE SEQUENCE [LARGE SCALE GENOMIC DNA]</scope>
    <source>
        <strain evidence="12">JCM 17110</strain>
    </source>
</reference>
<dbReference type="Pfam" id="PF00768">
    <property type="entry name" value="Peptidase_S11"/>
    <property type="match status" value="1"/>
</dbReference>
<evidence type="ECO:0000259" key="10">
    <source>
        <dbReference type="Pfam" id="PF05036"/>
    </source>
</evidence>
<dbReference type="RefSeq" id="WP_344958021.1">
    <property type="nucleotide sequence ID" value="NZ_BAABCX010000002.1"/>
</dbReference>
<dbReference type="Pfam" id="PF05036">
    <property type="entry name" value="SPOR"/>
    <property type="match status" value="1"/>
</dbReference>
<evidence type="ECO:0000259" key="9">
    <source>
        <dbReference type="Pfam" id="PF00768"/>
    </source>
</evidence>
<evidence type="ECO:0000256" key="6">
    <source>
        <dbReference type="ARBA" id="ARBA00023316"/>
    </source>
</evidence>
<keyword evidence="12" id="KW-1185">Reference proteome</keyword>
<keyword evidence="11" id="KW-0121">Carboxypeptidase</keyword>
<evidence type="ECO:0000256" key="5">
    <source>
        <dbReference type="ARBA" id="ARBA00022984"/>
    </source>
</evidence>
<sequence>MFALEGAGKKGFFILATILLISLFSQAQANPRYAAIVVDANTGEVLYAAHADAPRYPASLTKMMTLYLLFEAMEQGKLTLASKMRVSAHAASMPQTNLSLRAGDGILVRDAIPALVVRSANDVAAVVAEALGGSERNFARMMTDKAHKMNMKDTQFRNASGLPDSQQKTSARDMATLAQRLMQDFPKYYHYFSTASFHYRGKTYTSHNRIVRSYQGVDGLKTGYIRASGFNVATSAKRGDKRLIAVVMGGQTAHSRDQHMAQLLDRGFVRASGKPRVVQRVIEAAPAQPSVRPQPSASVKYEIKPAPLISKSADTLVLQREERPVPTGQTEVLLGSDWAVQVGSYHGHERARAQAVAATKWVQGEVAVSEVEISNRKLFRARLVGLQEQQARNACLSLSRQGMDCLVVGPHG</sequence>